<name>A0A5C5BB59_9MICO</name>
<keyword evidence="11" id="KW-1185">Reference proteome</keyword>
<dbReference type="InterPro" id="IPR036597">
    <property type="entry name" value="Fido-like_dom_sf"/>
</dbReference>
<evidence type="ECO:0000259" key="9">
    <source>
        <dbReference type="PROSITE" id="PS51459"/>
    </source>
</evidence>
<dbReference type="GO" id="GO:0051302">
    <property type="term" value="P:regulation of cell division"/>
    <property type="evidence" value="ECO:0007669"/>
    <property type="project" value="TreeGrafter"/>
</dbReference>
<evidence type="ECO:0000313" key="11">
    <source>
        <dbReference type="Proteomes" id="UP000313849"/>
    </source>
</evidence>
<keyword evidence="4" id="KW-0067">ATP-binding</keyword>
<dbReference type="SUPFAM" id="SSF140931">
    <property type="entry name" value="Fic-like"/>
    <property type="match status" value="1"/>
</dbReference>
<feature type="region of interest" description="Disordered" evidence="8">
    <location>
        <begin position="215"/>
        <end position="276"/>
    </location>
</feature>
<dbReference type="Pfam" id="PF02661">
    <property type="entry name" value="Fic"/>
    <property type="match status" value="1"/>
</dbReference>
<comment type="catalytic activity">
    <reaction evidence="6">
        <text>L-threonyl-[protein] + ATP = 3-O-(5'-adenylyl)-L-threonyl-[protein] + diphosphate</text>
        <dbReference type="Rhea" id="RHEA:54292"/>
        <dbReference type="Rhea" id="RHEA-COMP:11060"/>
        <dbReference type="Rhea" id="RHEA-COMP:13847"/>
        <dbReference type="ChEBI" id="CHEBI:30013"/>
        <dbReference type="ChEBI" id="CHEBI:30616"/>
        <dbReference type="ChEBI" id="CHEBI:33019"/>
        <dbReference type="ChEBI" id="CHEBI:138113"/>
        <dbReference type="EC" id="2.7.7.108"/>
    </reaction>
</comment>
<evidence type="ECO:0000256" key="1">
    <source>
        <dbReference type="ARBA" id="ARBA00022679"/>
    </source>
</evidence>
<protein>
    <recommendedName>
        <fullName evidence="5">protein adenylyltransferase</fullName>
        <ecNumber evidence="5">2.7.7.108</ecNumber>
    </recommendedName>
</protein>
<dbReference type="GO" id="GO:0005524">
    <property type="term" value="F:ATP binding"/>
    <property type="evidence" value="ECO:0007669"/>
    <property type="project" value="UniProtKB-KW"/>
</dbReference>
<evidence type="ECO:0000256" key="7">
    <source>
        <dbReference type="ARBA" id="ARBA00048696"/>
    </source>
</evidence>
<dbReference type="EMBL" id="VENP01000029">
    <property type="protein sequence ID" value="TNU73949.1"/>
    <property type="molecule type" value="Genomic_DNA"/>
</dbReference>
<dbReference type="AlphaFoldDB" id="A0A5C5BB59"/>
<evidence type="ECO:0000256" key="8">
    <source>
        <dbReference type="SAM" id="MobiDB-lite"/>
    </source>
</evidence>
<evidence type="ECO:0000256" key="4">
    <source>
        <dbReference type="ARBA" id="ARBA00022840"/>
    </source>
</evidence>
<dbReference type="Gene3D" id="1.10.3290.10">
    <property type="entry name" value="Fido-like domain"/>
    <property type="match status" value="1"/>
</dbReference>
<dbReference type="PROSITE" id="PS51459">
    <property type="entry name" value="FIDO"/>
    <property type="match status" value="1"/>
</dbReference>
<dbReference type="Proteomes" id="UP000313849">
    <property type="component" value="Unassembled WGS sequence"/>
</dbReference>
<feature type="compositionally biased region" description="Low complexity" evidence="8">
    <location>
        <begin position="251"/>
        <end position="263"/>
    </location>
</feature>
<keyword evidence="1" id="KW-0808">Transferase</keyword>
<comment type="catalytic activity">
    <reaction evidence="7">
        <text>L-tyrosyl-[protein] + ATP = O-(5'-adenylyl)-L-tyrosyl-[protein] + diphosphate</text>
        <dbReference type="Rhea" id="RHEA:54288"/>
        <dbReference type="Rhea" id="RHEA-COMP:10136"/>
        <dbReference type="Rhea" id="RHEA-COMP:13846"/>
        <dbReference type="ChEBI" id="CHEBI:30616"/>
        <dbReference type="ChEBI" id="CHEBI:33019"/>
        <dbReference type="ChEBI" id="CHEBI:46858"/>
        <dbReference type="ChEBI" id="CHEBI:83624"/>
        <dbReference type="EC" id="2.7.7.108"/>
    </reaction>
</comment>
<dbReference type="EC" id="2.7.7.108" evidence="5"/>
<evidence type="ECO:0000256" key="5">
    <source>
        <dbReference type="ARBA" id="ARBA00034531"/>
    </source>
</evidence>
<dbReference type="OrthoDB" id="9813719at2"/>
<dbReference type="InterPro" id="IPR003812">
    <property type="entry name" value="Fido"/>
</dbReference>
<dbReference type="GO" id="GO:0070733">
    <property type="term" value="F:AMPylase activity"/>
    <property type="evidence" value="ECO:0007669"/>
    <property type="project" value="UniProtKB-EC"/>
</dbReference>
<sequence length="276" mass="30369">MARQQPPQRAWDDYFIPGTSVLRNKFTGPGQPYGETDQARLTAREEHRTRLRLIELRSHPIPGRFDYDHMKAIHRHVFQDVYEWAGEERTAPSGPMFKEGHAYYPAGPALTQAAEEQYAKIAGANYLRGMERGAFVAELGERWGELNVVHSFREGNTRTQFAFFSQLATQAGYRLDTEAFKVGNPLRAEFVAARFEGQDTGSNRRLVAVLDRAITAAPPPGPGSGPHPERGPVAPTSSVHAASFPNPPTTRSPGTSSTSTSRARGGRGRSGPEVGR</sequence>
<evidence type="ECO:0000256" key="6">
    <source>
        <dbReference type="ARBA" id="ARBA00047939"/>
    </source>
</evidence>
<dbReference type="RefSeq" id="WP_139987015.1">
    <property type="nucleotide sequence ID" value="NZ_VENP01000029.1"/>
</dbReference>
<dbReference type="PANTHER" id="PTHR39560:SF1">
    <property type="entry name" value="PROTEIN ADENYLYLTRANSFERASE FIC-RELATED"/>
    <property type="match status" value="1"/>
</dbReference>
<evidence type="ECO:0000313" key="10">
    <source>
        <dbReference type="EMBL" id="TNU73949.1"/>
    </source>
</evidence>
<dbReference type="PANTHER" id="PTHR39560">
    <property type="entry name" value="PROTEIN ADENYLYLTRANSFERASE FIC-RELATED"/>
    <property type="match status" value="1"/>
</dbReference>
<feature type="domain" description="Fido" evidence="9">
    <location>
        <begin position="65"/>
        <end position="212"/>
    </location>
</feature>
<evidence type="ECO:0000256" key="3">
    <source>
        <dbReference type="ARBA" id="ARBA00022741"/>
    </source>
</evidence>
<keyword evidence="3" id="KW-0547">Nucleotide-binding</keyword>
<gene>
    <name evidence="10" type="ORF">FH969_08865</name>
</gene>
<reference evidence="10 11" key="1">
    <citation type="submission" date="2019-06" db="EMBL/GenBank/DDBJ databases">
        <title>Draft genome sequence of Miniimonas arenae KCTC 19750T isolated from sea sand.</title>
        <authorList>
            <person name="Park S.-J."/>
        </authorList>
    </citation>
    <scope>NUCLEOTIDE SEQUENCE [LARGE SCALE GENOMIC DNA]</scope>
    <source>
        <strain evidence="10 11">KCTC 19750</strain>
    </source>
</reference>
<evidence type="ECO:0000256" key="2">
    <source>
        <dbReference type="ARBA" id="ARBA00022695"/>
    </source>
</evidence>
<organism evidence="10 11">
    <name type="scientific">Miniimonas arenae</name>
    <dbReference type="NCBI Taxonomy" id="676201"/>
    <lineage>
        <taxon>Bacteria</taxon>
        <taxon>Bacillati</taxon>
        <taxon>Actinomycetota</taxon>
        <taxon>Actinomycetes</taxon>
        <taxon>Micrococcales</taxon>
        <taxon>Beutenbergiaceae</taxon>
        <taxon>Miniimonas</taxon>
    </lineage>
</organism>
<keyword evidence="2" id="KW-0548">Nucleotidyltransferase</keyword>
<accession>A0A5C5BB59</accession>
<comment type="caution">
    <text evidence="10">The sequence shown here is derived from an EMBL/GenBank/DDBJ whole genome shotgun (WGS) entry which is preliminary data.</text>
</comment>
<proteinExistence type="predicted"/>